<protein>
    <submittedName>
        <fullName evidence="1">Uncharacterized protein</fullName>
    </submittedName>
</protein>
<dbReference type="Proteomes" id="UP000314294">
    <property type="component" value="Unassembled WGS sequence"/>
</dbReference>
<dbReference type="AlphaFoldDB" id="A0A4Z2FJ12"/>
<evidence type="ECO:0000313" key="1">
    <source>
        <dbReference type="EMBL" id="TNN41197.1"/>
    </source>
</evidence>
<name>A0A4Z2FJ12_9TELE</name>
<dbReference type="OrthoDB" id="10065008at2759"/>
<proteinExistence type="predicted"/>
<comment type="caution">
    <text evidence="1">The sequence shown here is derived from an EMBL/GenBank/DDBJ whole genome shotgun (WGS) entry which is preliminary data.</text>
</comment>
<reference evidence="1 2" key="1">
    <citation type="submission" date="2019-03" db="EMBL/GenBank/DDBJ databases">
        <title>First draft genome of Liparis tanakae, snailfish: a comprehensive survey of snailfish specific genes.</title>
        <authorList>
            <person name="Kim W."/>
            <person name="Song I."/>
            <person name="Jeong J.-H."/>
            <person name="Kim D."/>
            <person name="Kim S."/>
            <person name="Ryu S."/>
            <person name="Song J.Y."/>
            <person name="Lee S.K."/>
        </authorList>
    </citation>
    <scope>NUCLEOTIDE SEQUENCE [LARGE SCALE GENOMIC DNA]</scope>
    <source>
        <tissue evidence="1">Muscle</tissue>
    </source>
</reference>
<evidence type="ECO:0000313" key="2">
    <source>
        <dbReference type="Proteomes" id="UP000314294"/>
    </source>
</evidence>
<dbReference type="EMBL" id="SRLO01001127">
    <property type="protein sequence ID" value="TNN41197.1"/>
    <property type="molecule type" value="Genomic_DNA"/>
</dbReference>
<keyword evidence="2" id="KW-1185">Reference proteome</keyword>
<gene>
    <name evidence="1" type="ORF">EYF80_048625</name>
</gene>
<organism evidence="1 2">
    <name type="scientific">Liparis tanakae</name>
    <name type="common">Tanaka's snailfish</name>
    <dbReference type="NCBI Taxonomy" id="230148"/>
    <lineage>
        <taxon>Eukaryota</taxon>
        <taxon>Metazoa</taxon>
        <taxon>Chordata</taxon>
        <taxon>Craniata</taxon>
        <taxon>Vertebrata</taxon>
        <taxon>Euteleostomi</taxon>
        <taxon>Actinopterygii</taxon>
        <taxon>Neopterygii</taxon>
        <taxon>Teleostei</taxon>
        <taxon>Neoteleostei</taxon>
        <taxon>Acanthomorphata</taxon>
        <taxon>Eupercaria</taxon>
        <taxon>Perciformes</taxon>
        <taxon>Cottioidei</taxon>
        <taxon>Cottales</taxon>
        <taxon>Liparidae</taxon>
        <taxon>Liparis</taxon>
    </lineage>
</organism>
<accession>A0A4Z2FJ12</accession>
<sequence>MLLRADAPAAVPIRYSRIRFQPMKNATNSPTTFQNATTSPDSTEAIAAMMNDRMTPGPAVAFATSPATTYIPVPTQLPTPSDTRSTVVRTLASPTADPSPSSVRSSAPCAMEPTGLVRSRREHMLNQASPSDSRPSHAAIAAPVCHRFTAIYRPPDTRAVILSLHAGRPPLSRDLEAVSLVCLRLFLVVLADLEVAQLVRLLVGSHDSQPVAEVVLLQGKTRRHLLENCFSDVTLILFFRRPTCTTLPRFPVLPLTLILSLRKVSYGREHTDTLGKRTLV</sequence>